<proteinExistence type="predicted"/>
<dbReference type="Proteomes" id="UP000008142">
    <property type="component" value="Unassembled WGS sequence"/>
</dbReference>
<dbReference type="HOGENOM" id="CLU_3242012_0_0_1"/>
<reference evidence="2" key="1">
    <citation type="submission" date="2008-07" db="EMBL/GenBank/DDBJ databases">
        <title>Annotation of Ajellomyces capsulatus strain H88.</title>
        <authorList>
            <person name="Champion M."/>
            <person name="Cuomo C."/>
            <person name="Ma L.-J."/>
            <person name="Henn M.R."/>
            <person name="Sil A."/>
            <person name="Goldman B."/>
            <person name="Young S.K."/>
            <person name="Kodira C.D."/>
            <person name="Zeng Q."/>
            <person name="Koehrsen M."/>
            <person name="Alvarado L."/>
            <person name="Berlin A."/>
            <person name="Borenstein D."/>
            <person name="Chen Z."/>
            <person name="Engels R."/>
            <person name="Freedman E."/>
            <person name="Gellesch M."/>
            <person name="Goldberg J."/>
            <person name="Griggs A."/>
            <person name="Gujja S."/>
            <person name="Heiman D."/>
            <person name="Hepburn T."/>
            <person name="Howarth C."/>
            <person name="Jen D."/>
            <person name="Larson L."/>
            <person name="Lewis B."/>
            <person name="Mehta T."/>
            <person name="Park D."/>
            <person name="Pearson M."/>
            <person name="Roberts A."/>
            <person name="Saif S."/>
            <person name="Shea T."/>
            <person name="Shenoy N."/>
            <person name="Sisk P."/>
            <person name="Stolte C."/>
            <person name="Sykes S."/>
            <person name="Walk T."/>
            <person name="White J."/>
            <person name="Yandava C."/>
            <person name="Klein B."/>
            <person name="McEwen J.G."/>
            <person name="Puccia R."/>
            <person name="Goldman G.H."/>
            <person name="Felipe M.S."/>
            <person name="Nino-Vega G."/>
            <person name="San-Blas G."/>
            <person name="Taylor J."/>
            <person name="Mendoza L."/>
            <person name="Galagan J."/>
            <person name="Nusbaum C."/>
            <person name="Birren B."/>
        </authorList>
    </citation>
    <scope>NUCLEOTIDE SEQUENCE [LARGE SCALE GENOMIC DNA]</scope>
    <source>
        <strain evidence="2">H88</strain>
    </source>
</reference>
<name>F0UWB9_AJEC8</name>
<accession>F0UWB9</accession>
<evidence type="ECO:0000313" key="1">
    <source>
        <dbReference type="EMBL" id="EGC42629.1"/>
    </source>
</evidence>
<dbReference type="AlphaFoldDB" id="F0UWB9"/>
<dbReference type="EMBL" id="DS990646">
    <property type="protein sequence ID" value="EGC42629.1"/>
    <property type="molecule type" value="Genomic_DNA"/>
</dbReference>
<gene>
    <name evidence="1" type="ORF">HCEG_09411</name>
</gene>
<evidence type="ECO:0000313" key="2">
    <source>
        <dbReference type="Proteomes" id="UP000008142"/>
    </source>
</evidence>
<protein>
    <submittedName>
        <fullName evidence="1">Predicted protein</fullName>
    </submittedName>
</protein>
<organism evidence="2">
    <name type="scientific">Ajellomyces capsulatus (strain H88)</name>
    <name type="common">Darling's disease fungus</name>
    <name type="synonym">Histoplasma capsulatum</name>
    <dbReference type="NCBI Taxonomy" id="544711"/>
    <lineage>
        <taxon>Eukaryota</taxon>
        <taxon>Fungi</taxon>
        <taxon>Dikarya</taxon>
        <taxon>Ascomycota</taxon>
        <taxon>Pezizomycotina</taxon>
        <taxon>Eurotiomycetes</taxon>
        <taxon>Eurotiomycetidae</taxon>
        <taxon>Onygenales</taxon>
        <taxon>Ajellomycetaceae</taxon>
        <taxon>Histoplasma</taxon>
    </lineage>
</organism>
<sequence>MVGPYATTLDVLSEGNEQIVAILDQPQSVFMSTLTNGLMSLER</sequence>